<sequence>MSTFRNFIKDSCWTIGGQGVSLLTSIIVSFILPKFISVEQFGYWQYFLLWTSYVGVLHFGYGDGIYLKLGGQYWNSIDRQKWIPQIQFIFISQIFLALMTIIATITLCKDEKYALIFMWTAAYLVIENTYKIITMAMMATDQIQFVSKTIILDKLIMSLGVVYLICTHCQEASYVISTYTLAHLVVCVLVFFKSKLFNHIQKPSKNTLYGIISVCKVGIVLMLANFVSILIMGLCRLAVEHYWDIKMFSKLSFSITIASFLLFFISQIGYVLFPILKRIRKEMQAVLYEKIDYIMTILPMIFYILFFMMYFFIMAWLPKYVESLKFLAFTAPCICYETRVVLLYNTYFKNLGQIKKLLYINVMTVLCAIACYYFAIKQHDIDLMALGILIAEIIKVLVMQTSLNKEYNLPFKNITWVELLNTIGFVITYYYHGVYSAMAWYLLVMCILVVTFKKETKKIIKFIKEIK</sequence>
<dbReference type="Proteomes" id="UP001209168">
    <property type="component" value="Unassembled WGS sequence"/>
</dbReference>
<proteinExistence type="predicted"/>
<keyword evidence="5 6" id="KW-0472">Membrane</keyword>
<evidence type="ECO:0008006" key="9">
    <source>
        <dbReference type="Google" id="ProtNLM"/>
    </source>
</evidence>
<keyword evidence="2" id="KW-1003">Cell membrane</keyword>
<dbReference type="EMBL" id="JAPDVH010000001">
    <property type="protein sequence ID" value="MCW4154710.1"/>
    <property type="molecule type" value="Genomic_DNA"/>
</dbReference>
<dbReference type="RefSeq" id="WP_264899506.1">
    <property type="nucleotide sequence ID" value="NZ_JAPDVH010000001.1"/>
</dbReference>
<feature type="transmembrane region" description="Helical" evidence="6">
    <location>
        <begin position="145"/>
        <end position="166"/>
    </location>
</feature>
<comment type="caution">
    <text evidence="7">The sequence shown here is derived from an EMBL/GenBank/DDBJ whole genome shotgun (WGS) entry which is preliminary data.</text>
</comment>
<accession>A0AAW5UMK5</accession>
<evidence type="ECO:0000256" key="2">
    <source>
        <dbReference type="ARBA" id="ARBA00022475"/>
    </source>
</evidence>
<feature type="transmembrane region" description="Helical" evidence="6">
    <location>
        <begin position="88"/>
        <end position="107"/>
    </location>
</feature>
<evidence type="ECO:0000256" key="5">
    <source>
        <dbReference type="ARBA" id="ARBA00023136"/>
    </source>
</evidence>
<feature type="transmembrane region" description="Helical" evidence="6">
    <location>
        <begin position="293"/>
        <end position="317"/>
    </location>
</feature>
<feature type="transmembrane region" description="Helical" evidence="6">
    <location>
        <begin position="113"/>
        <end position="133"/>
    </location>
</feature>
<evidence type="ECO:0000256" key="3">
    <source>
        <dbReference type="ARBA" id="ARBA00022692"/>
    </source>
</evidence>
<feature type="transmembrane region" description="Helical" evidence="6">
    <location>
        <begin position="323"/>
        <end position="345"/>
    </location>
</feature>
<reference evidence="7" key="1">
    <citation type="submission" date="2022-11" db="EMBL/GenBank/DDBJ databases">
        <title>Genomic repertoires linked with pathogenic potency of arthritogenic Prevotella copri isolated from the gut of rheumatoid arthritis patients.</title>
        <authorList>
            <person name="Nii T."/>
            <person name="Maeda Y."/>
            <person name="Motooka D."/>
            <person name="Naito M."/>
            <person name="Matsumoto Y."/>
            <person name="Ogawa T."/>
            <person name="Oguro-Igashira E."/>
            <person name="Kishikawa T."/>
            <person name="Yamashita M."/>
            <person name="Koizumi S."/>
            <person name="Kurakawa T."/>
            <person name="Okumura R."/>
            <person name="Kayama H."/>
            <person name="Murakami M."/>
            <person name="Sakaguchi T."/>
            <person name="Das B."/>
            <person name="Nakamura S."/>
            <person name="Okada Y."/>
            <person name="Kumanogoh A."/>
            <person name="Takeda K."/>
        </authorList>
    </citation>
    <scope>NUCLEOTIDE SEQUENCE</scope>
    <source>
        <strain evidence="7">H012_8</strain>
    </source>
</reference>
<evidence type="ECO:0000256" key="4">
    <source>
        <dbReference type="ARBA" id="ARBA00022989"/>
    </source>
</evidence>
<comment type="subcellular location">
    <subcellularLocation>
        <location evidence="1">Cell membrane</location>
        <topology evidence="1">Multi-pass membrane protein</topology>
    </subcellularLocation>
</comment>
<evidence type="ECO:0000313" key="8">
    <source>
        <dbReference type="Proteomes" id="UP001209168"/>
    </source>
</evidence>
<feature type="transmembrane region" description="Helical" evidence="6">
    <location>
        <begin position="12"/>
        <end position="32"/>
    </location>
</feature>
<dbReference type="PANTHER" id="PTHR30250">
    <property type="entry name" value="PST FAMILY PREDICTED COLANIC ACID TRANSPORTER"/>
    <property type="match status" value="1"/>
</dbReference>
<gene>
    <name evidence="7" type="ORF">ONT23_03930</name>
</gene>
<dbReference type="InterPro" id="IPR050833">
    <property type="entry name" value="Poly_Biosynth_Transport"/>
</dbReference>
<feature type="transmembrane region" description="Helical" evidence="6">
    <location>
        <begin position="213"/>
        <end position="239"/>
    </location>
</feature>
<evidence type="ECO:0000256" key="6">
    <source>
        <dbReference type="SAM" id="Phobius"/>
    </source>
</evidence>
<dbReference type="PANTHER" id="PTHR30250:SF11">
    <property type="entry name" value="O-ANTIGEN TRANSPORTER-RELATED"/>
    <property type="match status" value="1"/>
</dbReference>
<feature type="transmembrane region" description="Helical" evidence="6">
    <location>
        <begin position="251"/>
        <end position="273"/>
    </location>
</feature>
<evidence type="ECO:0000313" key="7">
    <source>
        <dbReference type="EMBL" id="MCW4154710.1"/>
    </source>
</evidence>
<feature type="transmembrane region" description="Helical" evidence="6">
    <location>
        <begin position="44"/>
        <end position="67"/>
    </location>
</feature>
<protein>
    <recommendedName>
        <fullName evidence="9">Polysaccharide biosynthesis protein</fullName>
    </recommendedName>
</protein>
<feature type="transmembrane region" description="Helical" evidence="6">
    <location>
        <begin position="357"/>
        <end position="375"/>
    </location>
</feature>
<organism evidence="7 8">
    <name type="scientific">Segatella copri</name>
    <dbReference type="NCBI Taxonomy" id="165179"/>
    <lineage>
        <taxon>Bacteria</taxon>
        <taxon>Pseudomonadati</taxon>
        <taxon>Bacteroidota</taxon>
        <taxon>Bacteroidia</taxon>
        <taxon>Bacteroidales</taxon>
        <taxon>Prevotellaceae</taxon>
        <taxon>Segatella</taxon>
    </lineage>
</organism>
<name>A0AAW5UMK5_9BACT</name>
<evidence type="ECO:0000256" key="1">
    <source>
        <dbReference type="ARBA" id="ARBA00004651"/>
    </source>
</evidence>
<keyword evidence="3 6" id="KW-0812">Transmembrane</keyword>
<dbReference type="AlphaFoldDB" id="A0AAW5UMK5"/>
<keyword evidence="4 6" id="KW-1133">Transmembrane helix</keyword>
<dbReference type="GO" id="GO:0005886">
    <property type="term" value="C:plasma membrane"/>
    <property type="evidence" value="ECO:0007669"/>
    <property type="project" value="UniProtKB-SubCell"/>
</dbReference>
<feature type="transmembrane region" description="Helical" evidence="6">
    <location>
        <begin position="437"/>
        <end position="452"/>
    </location>
</feature>
<feature type="transmembrane region" description="Helical" evidence="6">
    <location>
        <begin position="172"/>
        <end position="192"/>
    </location>
</feature>